<comment type="caution">
    <text evidence="3">The sequence shown here is derived from an EMBL/GenBank/DDBJ whole genome shotgun (WGS) entry which is preliminary data.</text>
</comment>
<evidence type="ECO:0000256" key="1">
    <source>
        <dbReference type="SAM" id="Coils"/>
    </source>
</evidence>
<evidence type="ECO:0000313" key="3">
    <source>
        <dbReference type="EMBL" id="MBN2963966.1"/>
    </source>
</evidence>
<dbReference type="Pfam" id="PF19610">
    <property type="entry name" value="DUF6115"/>
    <property type="match status" value="1"/>
</dbReference>
<feature type="coiled-coil region" evidence="1">
    <location>
        <begin position="33"/>
        <end position="67"/>
    </location>
</feature>
<organism evidence="3 4">
    <name type="scientific">Sulfurospirillum tamanense</name>
    <dbReference type="NCBI Taxonomy" id="2813362"/>
    <lineage>
        <taxon>Bacteria</taxon>
        <taxon>Pseudomonadati</taxon>
        <taxon>Campylobacterota</taxon>
        <taxon>Epsilonproteobacteria</taxon>
        <taxon>Campylobacterales</taxon>
        <taxon>Sulfurospirillaceae</taxon>
        <taxon>Sulfurospirillum</taxon>
    </lineage>
</organism>
<protein>
    <recommendedName>
        <fullName evidence="5">Periplasmic protein</fullName>
    </recommendedName>
</protein>
<dbReference type="InterPro" id="IPR046118">
    <property type="entry name" value="DUF6115"/>
</dbReference>
<feature type="transmembrane region" description="Helical" evidence="2">
    <location>
        <begin position="6"/>
        <end position="24"/>
    </location>
</feature>
<sequence length="168" mass="19910">MDFDLLVYAGIGALLLLIFLMVYFKDSESAQKFSKFERMVEELMQQNHQLRREMLEQNKQIKAKEAAFEEYFHKRVQEEINTNVMPLLNSLREIENIMQNFQEEQQDRLSSLEERTKTINRFAAPSATSNEKQVITLFKEGKKEHEIAKELRLGLGEVQFILKMNYLK</sequence>
<reference evidence="3 4" key="3">
    <citation type="submission" date="2021-02" db="EMBL/GenBank/DDBJ databases">
        <authorList>
            <person name="Merkel A.Y."/>
        </authorList>
    </citation>
    <scope>NUCLEOTIDE SEQUENCE [LARGE SCALE GENOMIC DNA]</scope>
    <source>
        <strain evidence="3 4">T05b</strain>
    </source>
</reference>
<proteinExistence type="predicted"/>
<reference evidence="4" key="1">
    <citation type="submission" date="2021-02" db="EMBL/GenBank/DDBJ databases">
        <title>Sulfurospirillum tamanensis sp. nov.</title>
        <authorList>
            <person name="Merkel A.Y."/>
        </authorList>
    </citation>
    <scope>NUCLEOTIDE SEQUENCE [LARGE SCALE GENOMIC DNA]</scope>
    <source>
        <strain evidence="4">T05b</strain>
    </source>
</reference>
<accession>A0ABS2WQQ8</accession>
<keyword evidence="2" id="KW-0472">Membrane</keyword>
<keyword evidence="4" id="KW-1185">Reference proteome</keyword>
<dbReference type="EMBL" id="JAFHKK010000006">
    <property type="protein sequence ID" value="MBN2963966.1"/>
    <property type="molecule type" value="Genomic_DNA"/>
</dbReference>
<dbReference type="RefSeq" id="WP_205458515.1">
    <property type="nucleotide sequence ID" value="NZ_JAFHKK010000006.1"/>
</dbReference>
<evidence type="ECO:0008006" key="5">
    <source>
        <dbReference type="Google" id="ProtNLM"/>
    </source>
</evidence>
<keyword evidence="1" id="KW-0175">Coiled coil</keyword>
<evidence type="ECO:0000256" key="2">
    <source>
        <dbReference type="SAM" id="Phobius"/>
    </source>
</evidence>
<name>A0ABS2WQQ8_9BACT</name>
<keyword evidence="2" id="KW-1133">Transmembrane helix</keyword>
<evidence type="ECO:0000313" key="4">
    <source>
        <dbReference type="Proteomes" id="UP000703590"/>
    </source>
</evidence>
<dbReference type="Proteomes" id="UP000703590">
    <property type="component" value="Unassembled WGS sequence"/>
</dbReference>
<keyword evidence="2" id="KW-0812">Transmembrane</keyword>
<reference evidence="3 4" key="2">
    <citation type="submission" date="2021-02" db="EMBL/GenBank/DDBJ databases">
        <title>Sulfurospirillum tamanensis sp. nov.</title>
        <authorList>
            <person name="Frolova A."/>
            <person name="Merkel A."/>
            <person name="Slobodkin A."/>
        </authorList>
    </citation>
    <scope>NUCLEOTIDE SEQUENCE [LARGE SCALE GENOMIC DNA]</scope>
    <source>
        <strain evidence="3 4">T05b</strain>
    </source>
</reference>
<gene>
    <name evidence="3" type="ORF">JWV37_04155</name>
</gene>